<comment type="caution">
    <text evidence="5">The sequence shown here is derived from an EMBL/GenBank/DDBJ whole genome shotgun (WGS) entry which is preliminary data.</text>
</comment>
<reference evidence="5" key="1">
    <citation type="journal article" date="2019" name="PLoS Negl. Trop. Dis.">
        <title>Revisiting the worldwide diversity of Leptospira species in the environment.</title>
        <authorList>
            <person name="Vincent A.T."/>
            <person name="Schiettekatte O."/>
            <person name="Bourhy P."/>
            <person name="Veyrier F.J."/>
            <person name="Picardeau M."/>
        </authorList>
    </citation>
    <scope>NUCLEOTIDE SEQUENCE [LARGE SCALE GENOMIC DNA]</scope>
    <source>
        <strain evidence="5">201702476</strain>
    </source>
</reference>
<accession>A0A4R9K8N3</accession>
<dbReference type="InterPro" id="IPR023187">
    <property type="entry name" value="Tscrpt_reg_MarR-type_CS"/>
</dbReference>
<dbReference type="PANTHER" id="PTHR42756">
    <property type="entry name" value="TRANSCRIPTIONAL REGULATOR, MARR"/>
    <property type="match status" value="1"/>
</dbReference>
<keyword evidence="1" id="KW-0805">Transcription regulation</keyword>
<evidence type="ECO:0000256" key="2">
    <source>
        <dbReference type="ARBA" id="ARBA00023125"/>
    </source>
</evidence>
<name>A0A4R9K8N3_9LEPT</name>
<dbReference type="PANTHER" id="PTHR42756:SF1">
    <property type="entry name" value="TRANSCRIPTIONAL REPRESSOR OF EMRAB OPERON"/>
    <property type="match status" value="1"/>
</dbReference>
<evidence type="ECO:0000313" key="5">
    <source>
        <dbReference type="EMBL" id="TGL62964.1"/>
    </source>
</evidence>
<dbReference type="PROSITE" id="PS50995">
    <property type="entry name" value="HTH_MARR_2"/>
    <property type="match status" value="1"/>
</dbReference>
<dbReference type="Proteomes" id="UP000297693">
    <property type="component" value="Unassembled WGS sequence"/>
</dbReference>
<dbReference type="GO" id="GO:0003700">
    <property type="term" value="F:DNA-binding transcription factor activity"/>
    <property type="evidence" value="ECO:0007669"/>
    <property type="project" value="InterPro"/>
</dbReference>
<dbReference type="Gene3D" id="1.10.10.10">
    <property type="entry name" value="Winged helix-like DNA-binding domain superfamily/Winged helix DNA-binding domain"/>
    <property type="match status" value="1"/>
</dbReference>
<evidence type="ECO:0000259" key="4">
    <source>
        <dbReference type="PROSITE" id="PS50995"/>
    </source>
</evidence>
<dbReference type="OrthoDB" id="9815567at2"/>
<dbReference type="EMBL" id="RQGD01000008">
    <property type="protein sequence ID" value="TGL62964.1"/>
    <property type="molecule type" value="Genomic_DNA"/>
</dbReference>
<keyword evidence="2" id="KW-0238">DNA-binding</keyword>
<protein>
    <submittedName>
        <fullName evidence="5">MarR family transcriptional regulator</fullName>
    </submittedName>
</protein>
<sequence>MRIVSNAVSHTFARKLAAHDVTVAEWVILREMYSQKGITAPSAVADITGLSRGAVSKLIDRLLGKGLVTRAESVSDRRYQDIQLTSKATKLIPKLAKIADENDASFFSHLSMNEKNLLLEILIQLAEHHKLKINPID</sequence>
<organism evidence="5 6">
    <name type="scientific">Leptospira ognonensis</name>
    <dbReference type="NCBI Taxonomy" id="2484945"/>
    <lineage>
        <taxon>Bacteria</taxon>
        <taxon>Pseudomonadati</taxon>
        <taxon>Spirochaetota</taxon>
        <taxon>Spirochaetia</taxon>
        <taxon>Leptospirales</taxon>
        <taxon>Leptospiraceae</taxon>
        <taxon>Leptospira</taxon>
    </lineage>
</organism>
<dbReference type="Pfam" id="PF12802">
    <property type="entry name" value="MarR_2"/>
    <property type="match status" value="1"/>
</dbReference>
<dbReference type="GO" id="GO:0003677">
    <property type="term" value="F:DNA binding"/>
    <property type="evidence" value="ECO:0007669"/>
    <property type="project" value="UniProtKB-KW"/>
</dbReference>
<proteinExistence type="predicted"/>
<dbReference type="InterPro" id="IPR000835">
    <property type="entry name" value="HTH_MarR-typ"/>
</dbReference>
<feature type="domain" description="HTH marR-type" evidence="4">
    <location>
        <begin position="1"/>
        <end position="127"/>
    </location>
</feature>
<evidence type="ECO:0000256" key="3">
    <source>
        <dbReference type="ARBA" id="ARBA00023163"/>
    </source>
</evidence>
<dbReference type="SMART" id="SM00347">
    <property type="entry name" value="HTH_MARR"/>
    <property type="match status" value="1"/>
</dbReference>
<dbReference type="InterPro" id="IPR036388">
    <property type="entry name" value="WH-like_DNA-bd_sf"/>
</dbReference>
<dbReference type="SUPFAM" id="SSF46785">
    <property type="entry name" value="Winged helix' DNA-binding domain"/>
    <property type="match status" value="1"/>
</dbReference>
<dbReference type="InterPro" id="IPR036390">
    <property type="entry name" value="WH_DNA-bd_sf"/>
</dbReference>
<dbReference type="PRINTS" id="PR00598">
    <property type="entry name" value="HTHMARR"/>
</dbReference>
<evidence type="ECO:0000256" key="1">
    <source>
        <dbReference type="ARBA" id="ARBA00023015"/>
    </source>
</evidence>
<gene>
    <name evidence="5" type="ORF">EHQ58_01920</name>
</gene>
<keyword evidence="3" id="KW-0804">Transcription</keyword>
<keyword evidence="6" id="KW-1185">Reference proteome</keyword>
<dbReference type="RefSeq" id="WP_135621687.1">
    <property type="nucleotide sequence ID" value="NZ_RQGD01000008.1"/>
</dbReference>
<evidence type="ECO:0000313" key="6">
    <source>
        <dbReference type="Proteomes" id="UP000297693"/>
    </source>
</evidence>
<dbReference type="AlphaFoldDB" id="A0A4R9K8N3"/>
<dbReference type="PROSITE" id="PS01117">
    <property type="entry name" value="HTH_MARR_1"/>
    <property type="match status" value="1"/>
</dbReference>